<reference evidence="3" key="1">
    <citation type="submission" date="2018-05" db="EMBL/GenBank/DDBJ databases">
        <authorList>
            <person name="Hao L."/>
        </authorList>
    </citation>
    <scope>NUCLEOTIDE SEQUENCE [LARGE SCALE GENOMIC DNA]</scope>
</reference>
<dbReference type="Proteomes" id="UP000249818">
    <property type="component" value="Chromosome BARAN1"/>
</dbReference>
<dbReference type="Gene3D" id="1.10.10.10">
    <property type="entry name" value="Winged helix-like DNA-binding domain superfamily/Winged helix DNA-binding domain"/>
    <property type="match status" value="1"/>
</dbReference>
<keyword evidence="3" id="KW-1185">Reference proteome</keyword>
<dbReference type="KEGG" id="bana:BARAN1_1249"/>
<dbReference type="InterPro" id="IPR036390">
    <property type="entry name" value="WH_DNA-bd_sf"/>
</dbReference>
<evidence type="ECO:0000313" key="3">
    <source>
        <dbReference type="Proteomes" id="UP000249818"/>
    </source>
</evidence>
<feature type="domain" description="Transcription regulator PadR N-terminal" evidence="1">
    <location>
        <begin position="10"/>
        <end position="79"/>
    </location>
</feature>
<protein>
    <submittedName>
        <fullName evidence="2">PadR family transcriptional regulator</fullName>
    </submittedName>
</protein>
<sequence>MRGFTHCWLLLQLARGPAHGYELLERMAADAPGTDPGYLYRTLRGFEDEGLVRSSWDTSGSGPARRIYAITDQGWDYLRAWSVHIRRTRDQLDRFLNDYAALTHGQGGENDV</sequence>
<organism evidence="2 3">
    <name type="scientific">Candidatus Bipolaricaulis anaerobius</name>
    <dbReference type="NCBI Taxonomy" id="2026885"/>
    <lineage>
        <taxon>Bacteria</taxon>
        <taxon>Candidatus Bipolaricaulota</taxon>
        <taxon>Candidatus Bipolaricaulia</taxon>
        <taxon>Candidatus Bipolaricaulales</taxon>
        <taxon>Candidatus Bipolaricaulaceae</taxon>
        <taxon>Candidatus Bipolaricaulis</taxon>
    </lineage>
</organism>
<dbReference type="InterPro" id="IPR052509">
    <property type="entry name" value="Metal_resp_DNA-bind_regulator"/>
</dbReference>
<accession>A0A2X3KKY7</accession>
<dbReference type="PANTHER" id="PTHR33169:SF14">
    <property type="entry name" value="TRANSCRIPTIONAL REGULATOR RV3488"/>
    <property type="match status" value="1"/>
</dbReference>
<name>A0A2X3KKY7_9BACT</name>
<proteinExistence type="predicted"/>
<evidence type="ECO:0000313" key="2">
    <source>
        <dbReference type="EMBL" id="SQD93271.1"/>
    </source>
</evidence>
<dbReference type="PANTHER" id="PTHR33169">
    <property type="entry name" value="PADR-FAMILY TRANSCRIPTIONAL REGULATOR"/>
    <property type="match status" value="1"/>
</dbReference>
<dbReference type="AlphaFoldDB" id="A0A2X3KKY7"/>
<dbReference type="InterPro" id="IPR036388">
    <property type="entry name" value="WH-like_DNA-bd_sf"/>
</dbReference>
<gene>
    <name evidence="2" type="ORF">BARAN1_1249</name>
</gene>
<dbReference type="Pfam" id="PF03551">
    <property type="entry name" value="PadR"/>
    <property type="match status" value="1"/>
</dbReference>
<evidence type="ECO:0000259" key="1">
    <source>
        <dbReference type="Pfam" id="PF03551"/>
    </source>
</evidence>
<dbReference type="EMBL" id="LS483254">
    <property type="protein sequence ID" value="SQD93271.1"/>
    <property type="molecule type" value="Genomic_DNA"/>
</dbReference>
<dbReference type="InterPro" id="IPR005149">
    <property type="entry name" value="Tscrpt_reg_PadR_N"/>
</dbReference>
<dbReference type="SUPFAM" id="SSF46785">
    <property type="entry name" value="Winged helix' DNA-binding domain"/>
    <property type="match status" value="1"/>
</dbReference>